<dbReference type="InterPro" id="IPR036420">
    <property type="entry name" value="BRCT_dom_sf"/>
</dbReference>
<keyword evidence="3" id="KW-0227">DNA damage</keyword>
<evidence type="ECO:0000256" key="3">
    <source>
        <dbReference type="ARBA" id="ARBA00022763"/>
    </source>
</evidence>
<feature type="compositionally biased region" description="Basic and acidic residues" evidence="6">
    <location>
        <begin position="267"/>
        <end position="283"/>
    </location>
</feature>
<dbReference type="InterPro" id="IPR001357">
    <property type="entry name" value="BRCT_dom"/>
</dbReference>
<feature type="compositionally biased region" description="Low complexity" evidence="6">
    <location>
        <begin position="343"/>
        <end position="354"/>
    </location>
</feature>
<dbReference type="SMART" id="SM00292">
    <property type="entry name" value="BRCT"/>
    <property type="match status" value="2"/>
</dbReference>
<accession>A0A336MYD7</accession>
<evidence type="ECO:0000313" key="8">
    <source>
        <dbReference type="EMBL" id="SSX35210.1"/>
    </source>
</evidence>
<dbReference type="PROSITE" id="PS50172">
    <property type="entry name" value="BRCT"/>
    <property type="match status" value="2"/>
</dbReference>
<dbReference type="GO" id="GO:0003684">
    <property type="term" value="F:damaged DNA binding"/>
    <property type="evidence" value="ECO:0007669"/>
    <property type="project" value="InterPro"/>
</dbReference>
<dbReference type="FunFam" id="3.40.50.10190:FF:000008">
    <property type="entry name" value="X-ray repair cross complementing 1"/>
    <property type="match status" value="1"/>
</dbReference>
<dbReference type="EMBL" id="UFQT01003696">
    <property type="protein sequence ID" value="SSX35210.1"/>
    <property type="molecule type" value="Genomic_DNA"/>
</dbReference>
<evidence type="ECO:0000256" key="4">
    <source>
        <dbReference type="ARBA" id="ARBA00023204"/>
    </source>
</evidence>
<evidence type="ECO:0000256" key="1">
    <source>
        <dbReference type="ARBA" id="ARBA00004123"/>
    </source>
</evidence>
<dbReference type="AlphaFoldDB" id="A0A336MYD7"/>
<dbReference type="GO" id="GO:0000012">
    <property type="term" value="P:single strand break repair"/>
    <property type="evidence" value="ECO:0007669"/>
    <property type="project" value="InterPro"/>
</dbReference>
<reference evidence="8" key="1">
    <citation type="submission" date="2018-07" db="EMBL/GenBank/DDBJ databases">
        <authorList>
            <person name="Quirk P.G."/>
            <person name="Krulwich T.A."/>
        </authorList>
    </citation>
    <scope>NUCLEOTIDE SEQUENCE</scope>
</reference>
<dbReference type="CDD" id="cd17725">
    <property type="entry name" value="BRCT_XRCC1_rpt1"/>
    <property type="match status" value="1"/>
</dbReference>
<dbReference type="Pfam" id="PF16589">
    <property type="entry name" value="BRCT_2"/>
    <property type="match status" value="1"/>
</dbReference>
<dbReference type="SUPFAM" id="SSF52113">
    <property type="entry name" value="BRCT domain"/>
    <property type="match status" value="2"/>
</dbReference>
<dbReference type="SUPFAM" id="SSF49785">
    <property type="entry name" value="Galactose-binding domain-like"/>
    <property type="match status" value="1"/>
</dbReference>
<dbReference type="InterPro" id="IPR002706">
    <property type="entry name" value="Xrcc1_N"/>
</dbReference>
<dbReference type="Pfam" id="PF00533">
    <property type="entry name" value="BRCT"/>
    <property type="match status" value="1"/>
</dbReference>
<dbReference type="Gene3D" id="2.60.120.260">
    <property type="entry name" value="Galactose-binding domain-like"/>
    <property type="match status" value="1"/>
</dbReference>
<comment type="subcellular location">
    <subcellularLocation>
        <location evidence="1">Nucleus</location>
    </subcellularLocation>
</comment>
<dbReference type="GO" id="GO:0005634">
    <property type="term" value="C:nucleus"/>
    <property type="evidence" value="ECO:0007669"/>
    <property type="project" value="UniProtKB-SubCell"/>
</dbReference>
<organism evidence="8">
    <name type="scientific">Culicoides sonorensis</name>
    <name type="common">Biting midge</name>
    <dbReference type="NCBI Taxonomy" id="179676"/>
    <lineage>
        <taxon>Eukaryota</taxon>
        <taxon>Metazoa</taxon>
        <taxon>Ecdysozoa</taxon>
        <taxon>Arthropoda</taxon>
        <taxon>Hexapoda</taxon>
        <taxon>Insecta</taxon>
        <taxon>Pterygota</taxon>
        <taxon>Neoptera</taxon>
        <taxon>Endopterygota</taxon>
        <taxon>Diptera</taxon>
        <taxon>Nematocera</taxon>
        <taxon>Chironomoidea</taxon>
        <taxon>Ceratopogonidae</taxon>
        <taxon>Ceratopogoninae</taxon>
        <taxon>Culicoides</taxon>
        <taxon>Monoculicoides</taxon>
    </lineage>
</organism>
<dbReference type="InterPro" id="IPR008979">
    <property type="entry name" value="Galactose-bd-like_sf"/>
</dbReference>
<keyword evidence="2" id="KW-0677">Repeat</keyword>
<evidence type="ECO:0000256" key="5">
    <source>
        <dbReference type="ARBA" id="ARBA00023242"/>
    </source>
</evidence>
<feature type="compositionally biased region" description="Basic residues" evidence="6">
    <location>
        <begin position="257"/>
        <end position="266"/>
    </location>
</feature>
<protein>
    <submittedName>
        <fullName evidence="8">CSON009332 protein</fullName>
    </submittedName>
</protein>
<feature type="compositionally biased region" description="Basic and acidic residues" evidence="6">
    <location>
        <begin position="322"/>
        <end position="342"/>
    </location>
</feature>
<dbReference type="PANTHER" id="PTHR11370:SF5">
    <property type="entry name" value="DNA REPAIR PROTEIN XRCC1"/>
    <property type="match status" value="1"/>
</dbReference>
<evidence type="ECO:0000256" key="2">
    <source>
        <dbReference type="ARBA" id="ARBA00022737"/>
    </source>
</evidence>
<evidence type="ECO:0000256" key="6">
    <source>
        <dbReference type="SAM" id="MobiDB-lite"/>
    </source>
</evidence>
<feature type="compositionally biased region" description="Low complexity" evidence="6">
    <location>
        <begin position="220"/>
        <end position="232"/>
    </location>
</feature>
<dbReference type="PANTHER" id="PTHR11370">
    <property type="entry name" value="DNA-REPAIR PROTEIN XRCC1"/>
    <property type="match status" value="1"/>
</dbReference>
<dbReference type="GO" id="GO:0006284">
    <property type="term" value="P:base-excision repair"/>
    <property type="evidence" value="ECO:0007669"/>
    <property type="project" value="InterPro"/>
</dbReference>
<dbReference type="Gene3D" id="3.40.50.10190">
    <property type="entry name" value="BRCT domain"/>
    <property type="match status" value="2"/>
</dbReference>
<dbReference type="InterPro" id="IPR045080">
    <property type="entry name" value="BRCT_XRCC1_rpt1"/>
</dbReference>
<keyword evidence="4" id="KW-0234">DNA repair</keyword>
<sequence>MPKVKIAKIVNCSSEATSHPATNLLLLEPGKTTQWRNSDPSEESAEITLQLESPSKITNVNIGNWYSAKIEIHVNKSKDNSSNFEVLLPSQEFMNETESRNGVKFNAVRTFLASDFNPKVAKDDQWDLVKIICKQPYIKTETFGLAFIAIYTDKPKPKQTVEIPSPIKPSPVMTNASPKMIGKFKLREPSPDEEESSGLGLLAKWKNEKKEDKVYTPPAKSSNSRNSKPSSSTGGRAPDRNRTSLLYGDDSDEENKRVKHSAKKLKVAQEERKRKSDEDDSPVKRPKRSKGFDDFLKNNFIDDDDDKEMPGTSKNVVKIKKKDPEPKPKTEIEKSPKKKSVESPKPIKIPLKPKAASKPKQTRPFKELFKNVTIVISGIQNPERANIRQKALDMGARYAPDWDTRSTHLICAFKNTPKFKEVKGKGKIVTKDWILDSHKHRKRLPWRRYALDDADQKLDESEEEIHEETTPKNDNVLAMYDLNYDIDDENDVYNRSTDDDNSRDANPVKQKLFEGKTFYIHANVLCDKSIAKHLEQVIPEQNGKIVTDLHGADYILTVDKMKSSELGVKGDILDPKWVFECIEIESLVPIRGFSMELN</sequence>
<dbReference type="VEuPathDB" id="VectorBase:CSON009332"/>
<dbReference type="FunFam" id="2.60.120.260:FF:000025">
    <property type="entry name" value="DNA repair protein XRCC1 isoform X1"/>
    <property type="match status" value="1"/>
</dbReference>
<proteinExistence type="predicted"/>
<dbReference type="OMA" id="WIEKCYE"/>
<feature type="domain" description="BRCT" evidence="7">
    <location>
        <begin position="364"/>
        <end position="451"/>
    </location>
</feature>
<evidence type="ECO:0000259" key="7">
    <source>
        <dbReference type="PROSITE" id="PS50172"/>
    </source>
</evidence>
<dbReference type="GO" id="GO:0006303">
    <property type="term" value="P:double-strand break repair via nonhomologous end joining"/>
    <property type="evidence" value="ECO:0007669"/>
    <property type="project" value="InterPro"/>
</dbReference>
<keyword evidence="5" id="KW-0539">Nucleus</keyword>
<feature type="domain" description="BRCT" evidence="7">
    <location>
        <begin position="508"/>
        <end position="595"/>
    </location>
</feature>
<feature type="region of interest" description="Disordered" evidence="6">
    <location>
        <begin position="209"/>
        <end position="361"/>
    </location>
</feature>
<gene>
    <name evidence="8" type="primary">CSON009332</name>
</gene>
<name>A0A336MYD7_CULSO</name>
<dbReference type="Pfam" id="PF01834">
    <property type="entry name" value="XRCC1_N"/>
    <property type="match status" value="1"/>
</dbReference>